<evidence type="ECO:0000313" key="16">
    <source>
        <dbReference type="RefSeq" id="XP_032804078.1"/>
    </source>
</evidence>
<evidence type="ECO:0000256" key="5">
    <source>
        <dbReference type="ARBA" id="ARBA00022737"/>
    </source>
</evidence>
<dbReference type="PANTHER" id="PTHR24409">
    <property type="entry name" value="ZINC FINGER PROTEIN 142"/>
    <property type="match status" value="1"/>
</dbReference>
<feature type="compositionally biased region" description="Polar residues" evidence="13">
    <location>
        <begin position="155"/>
        <end position="164"/>
    </location>
</feature>
<keyword evidence="6 12" id="KW-0863">Zinc-finger</keyword>
<evidence type="ECO:0000256" key="2">
    <source>
        <dbReference type="ARBA" id="ARBA00004123"/>
    </source>
</evidence>
<organism evidence="15 17">
    <name type="scientific">Petromyzon marinus</name>
    <name type="common">Sea lamprey</name>
    <dbReference type="NCBI Taxonomy" id="7757"/>
    <lineage>
        <taxon>Eukaryota</taxon>
        <taxon>Metazoa</taxon>
        <taxon>Chordata</taxon>
        <taxon>Craniata</taxon>
        <taxon>Vertebrata</taxon>
        <taxon>Cyclostomata</taxon>
        <taxon>Hyperoartia</taxon>
        <taxon>Petromyzontiformes</taxon>
        <taxon>Petromyzontidae</taxon>
        <taxon>Petromyzon</taxon>
    </lineage>
</organism>
<dbReference type="Gene3D" id="3.30.160.60">
    <property type="entry name" value="Classic Zinc Finger"/>
    <property type="match status" value="7"/>
</dbReference>
<keyword evidence="8" id="KW-0805">Transcription regulation</keyword>
<dbReference type="GO" id="GO:0008270">
    <property type="term" value="F:zinc ion binding"/>
    <property type="evidence" value="ECO:0007669"/>
    <property type="project" value="UniProtKB-KW"/>
</dbReference>
<dbReference type="RefSeq" id="XP_032804079.1">
    <property type="nucleotide sequence ID" value="XM_032948188.1"/>
</dbReference>
<evidence type="ECO:0000313" key="15">
    <source>
        <dbReference type="Proteomes" id="UP001318040"/>
    </source>
</evidence>
<reference evidence="16 17" key="1">
    <citation type="submission" date="2025-04" db="UniProtKB">
        <authorList>
            <consortium name="RefSeq"/>
        </authorList>
    </citation>
    <scope>IDENTIFICATION</scope>
    <source>
        <tissue evidence="16 17">Sperm</tissue>
    </source>
</reference>
<dbReference type="FunFam" id="3.30.160.60:FF:001498">
    <property type="entry name" value="Zinc finger protein 404"/>
    <property type="match status" value="1"/>
</dbReference>
<proteinExistence type="inferred from homology"/>
<evidence type="ECO:0000256" key="13">
    <source>
        <dbReference type="SAM" id="MobiDB-lite"/>
    </source>
</evidence>
<dbReference type="FunFam" id="3.30.160.60:FF:001857">
    <property type="entry name" value="Uncharacterized protein"/>
    <property type="match status" value="1"/>
</dbReference>
<evidence type="ECO:0000256" key="3">
    <source>
        <dbReference type="ARBA" id="ARBA00006991"/>
    </source>
</evidence>
<evidence type="ECO:0000259" key="14">
    <source>
        <dbReference type="PROSITE" id="PS50157"/>
    </source>
</evidence>
<keyword evidence="5" id="KW-0677">Repeat</keyword>
<feature type="region of interest" description="Disordered" evidence="13">
    <location>
        <begin position="41"/>
        <end position="64"/>
    </location>
</feature>
<comment type="subcellular location">
    <subcellularLocation>
        <location evidence="2">Nucleus</location>
    </subcellularLocation>
</comment>
<evidence type="ECO:0000256" key="4">
    <source>
        <dbReference type="ARBA" id="ARBA00022723"/>
    </source>
</evidence>
<feature type="domain" description="C2H2-type" evidence="14">
    <location>
        <begin position="208"/>
        <end position="235"/>
    </location>
</feature>
<evidence type="ECO:0000256" key="9">
    <source>
        <dbReference type="ARBA" id="ARBA00023125"/>
    </source>
</evidence>
<dbReference type="PANTHER" id="PTHR24409:SF295">
    <property type="entry name" value="AZ2-RELATED"/>
    <property type="match status" value="1"/>
</dbReference>
<dbReference type="RefSeq" id="XP_032804078.1">
    <property type="nucleotide sequence ID" value="XM_032948187.1"/>
</dbReference>
<dbReference type="PROSITE" id="PS00028">
    <property type="entry name" value="ZINC_FINGER_C2H2_1"/>
    <property type="match status" value="7"/>
</dbReference>
<evidence type="ECO:0000313" key="17">
    <source>
        <dbReference type="RefSeq" id="XP_032804079.1"/>
    </source>
</evidence>
<dbReference type="AlphaFoldDB" id="A0AAJ7WN98"/>
<feature type="domain" description="C2H2-type" evidence="14">
    <location>
        <begin position="348"/>
        <end position="373"/>
    </location>
</feature>
<keyword evidence="10" id="KW-0804">Transcription</keyword>
<feature type="domain" description="C2H2-type" evidence="14">
    <location>
        <begin position="264"/>
        <end position="291"/>
    </location>
</feature>
<gene>
    <name evidence="16 17" type="primary">LOC116939595</name>
</gene>
<dbReference type="GO" id="GO:0005634">
    <property type="term" value="C:nucleus"/>
    <property type="evidence" value="ECO:0007669"/>
    <property type="project" value="UniProtKB-SubCell"/>
</dbReference>
<evidence type="ECO:0000256" key="12">
    <source>
        <dbReference type="PROSITE-ProRule" id="PRU00042"/>
    </source>
</evidence>
<sequence>MKIQMLSSVNTCTGAVVNKQEEEGSLDTEMLGIVVKTEMERDTPDVKTDPFEASDDMQDSRGCSATPDQSFIEVELLKEDLGQYEKEETAGLLCTECRKNFGRCFVKTINEVKCSGQRLQTCSECGEMLEGAAWCIYRRTTRRTRTGEEERLHSTRQNASTQVDKSGAREVTSTAGGGKHECKECGKGFPYHYQLQMHVRTHTGEKPYACTDCGKQFSHRSSLKLHLITHTGQKPHVCTECGKEFTRRSHLETHSRTHTGQKPHVCTECGKAFPRRFNLEAHFRTHTGEKPHVCSTCGKGFSQRSNLETHSRIHTGAWLHVCKECGKGFAHRSNLEAHSRTHTGEKPHVCTQCGKGFSRINTLKKHSRTHTVE</sequence>
<keyword evidence="4" id="KW-0479">Metal-binding</keyword>
<dbReference type="SUPFAM" id="SSF57667">
    <property type="entry name" value="beta-beta-alpha zinc fingers"/>
    <property type="match status" value="4"/>
</dbReference>
<keyword evidence="9" id="KW-0238">DNA-binding</keyword>
<dbReference type="GO" id="GO:0000977">
    <property type="term" value="F:RNA polymerase II transcription regulatory region sequence-specific DNA binding"/>
    <property type="evidence" value="ECO:0007669"/>
    <property type="project" value="TreeGrafter"/>
</dbReference>
<dbReference type="InterPro" id="IPR036236">
    <property type="entry name" value="Znf_C2H2_sf"/>
</dbReference>
<dbReference type="Pfam" id="PF00096">
    <property type="entry name" value="zf-C2H2"/>
    <property type="match status" value="7"/>
</dbReference>
<comment type="function">
    <text evidence="1">May be involved in transcriptional regulation.</text>
</comment>
<comment type="similarity">
    <text evidence="3">Belongs to the krueppel C2H2-type zinc-finger protein family.</text>
</comment>
<feature type="region of interest" description="Disordered" evidence="13">
    <location>
        <begin position="146"/>
        <end position="175"/>
    </location>
</feature>
<dbReference type="FunFam" id="3.30.160.60:FF:000478">
    <property type="entry name" value="Zinc finger protein 133"/>
    <property type="match status" value="1"/>
</dbReference>
<dbReference type="FunFam" id="3.30.160.60:FF:000848">
    <property type="entry name" value="Zinc finger protein 35"/>
    <property type="match status" value="1"/>
</dbReference>
<evidence type="ECO:0000256" key="11">
    <source>
        <dbReference type="ARBA" id="ARBA00023242"/>
    </source>
</evidence>
<feature type="domain" description="C2H2-type" evidence="14">
    <location>
        <begin position="236"/>
        <end position="263"/>
    </location>
</feature>
<dbReference type="PROSITE" id="PS50157">
    <property type="entry name" value="ZINC_FINGER_C2H2_2"/>
    <property type="match status" value="7"/>
</dbReference>
<dbReference type="FunFam" id="3.30.160.60:FF:002274">
    <property type="entry name" value="Zinc finger protein 432"/>
    <property type="match status" value="1"/>
</dbReference>
<keyword evidence="11" id="KW-0539">Nucleus</keyword>
<evidence type="ECO:0000256" key="1">
    <source>
        <dbReference type="ARBA" id="ARBA00003767"/>
    </source>
</evidence>
<evidence type="ECO:0000256" key="6">
    <source>
        <dbReference type="ARBA" id="ARBA00022771"/>
    </source>
</evidence>
<protein>
    <submittedName>
        <fullName evidence="16 17">Zinc finger protein 239-like isoform X2</fullName>
    </submittedName>
</protein>
<evidence type="ECO:0000256" key="10">
    <source>
        <dbReference type="ARBA" id="ARBA00023163"/>
    </source>
</evidence>
<dbReference type="SMART" id="SM00355">
    <property type="entry name" value="ZnF_C2H2"/>
    <property type="match status" value="7"/>
</dbReference>
<dbReference type="FunFam" id="3.30.160.60:FF:000774">
    <property type="entry name" value="Zinc finger protein"/>
    <property type="match status" value="1"/>
</dbReference>
<accession>A0AAJ7WN98</accession>
<feature type="domain" description="C2H2-type" evidence="14">
    <location>
        <begin position="320"/>
        <end position="347"/>
    </location>
</feature>
<feature type="domain" description="C2H2-type" evidence="14">
    <location>
        <begin position="180"/>
        <end position="207"/>
    </location>
</feature>
<name>A0AAJ7WN98_PETMA</name>
<evidence type="ECO:0000256" key="8">
    <source>
        <dbReference type="ARBA" id="ARBA00023015"/>
    </source>
</evidence>
<keyword evidence="7" id="KW-0862">Zinc</keyword>
<keyword evidence="15" id="KW-1185">Reference proteome</keyword>
<dbReference type="Proteomes" id="UP001318040">
    <property type="component" value="Chromosome 6"/>
</dbReference>
<feature type="domain" description="C2H2-type" evidence="14">
    <location>
        <begin position="292"/>
        <end position="316"/>
    </location>
</feature>
<feature type="compositionally biased region" description="Basic and acidic residues" evidence="13">
    <location>
        <begin position="41"/>
        <end position="50"/>
    </location>
</feature>
<dbReference type="FunFam" id="3.30.160.60:FF:001290">
    <property type="entry name" value="Zinc finger 45-like"/>
    <property type="match status" value="1"/>
</dbReference>
<dbReference type="GO" id="GO:0000981">
    <property type="term" value="F:DNA-binding transcription factor activity, RNA polymerase II-specific"/>
    <property type="evidence" value="ECO:0007669"/>
    <property type="project" value="TreeGrafter"/>
</dbReference>
<dbReference type="InterPro" id="IPR013087">
    <property type="entry name" value="Znf_C2H2_type"/>
</dbReference>
<evidence type="ECO:0000256" key="7">
    <source>
        <dbReference type="ARBA" id="ARBA00022833"/>
    </source>
</evidence>